<keyword evidence="13" id="KW-1185">Reference proteome</keyword>
<evidence type="ECO:0000256" key="4">
    <source>
        <dbReference type="ARBA" id="ARBA00022741"/>
    </source>
</evidence>
<dbReference type="Gene3D" id="3.90.950.10">
    <property type="match status" value="1"/>
</dbReference>
<evidence type="ECO:0000256" key="1">
    <source>
        <dbReference type="ARBA" id="ARBA00008023"/>
    </source>
</evidence>
<comment type="caution">
    <text evidence="12">The sequence shown here is derived from an EMBL/GenBank/DDBJ whole genome shotgun (WGS) entry which is preliminary data.</text>
</comment>
<keyword evidence="7 10" id="KW-0546">Nucleotide metabolism</keyword>
<evidence type="ECO:0000256" key="11">
    <source>
        <dbReference type="RuleBase" id="RU003781"/>
    </source>
</evidence>
<evidence type="ECO:0000256" key="9">
    <source>
        <dbReference type="ARBA" id="ARBA00052017"/>
    </source>
</evidence>
<keyword evidence="5 10" id="KW-0378">Hydrolase</keyword>
<evidence type="ECO:0000256" key="10">
    <source>
        <dbReference type="HAMAP-Rule" id="MF_01405"/>
    </source>
</evidence>
<evidence type="ECO:0000313" key="12">
    <source>
        <dbReference type="EMBL" id="PPQ33080.1"/>
    </source>
</evidence>
<reference evidence="12 13" key="1">
    <citation type="journal article" date="2018" name="Arch. Microbiol.">
        <title>New insights into the metabolic potential of the phototrophic purple bacterium Rhodopila globiformis DSM 161(T) from its draft genome sequence and evidence for a vanadium-dependent nitrogenase.</title>
        <authorList>
            <person name="Imhoff J.F."/>
            <person name="Rahn T."/>
            <person name="Kunzel S."/>
            <person name="Neulinger S.C."/>
        </authorList>
    </citation>
    <scope>NUCLEOTIDE SEQUENCE [LARGE SCALE GENOMIC DNA]</scope>
    <source>
        <strain evidence="12 13">DSM 16996</strain>
    </source>
</reference>
<feature type="active site" description="Proton acceptor" evidence="10">
    <location>
        <position position="74"/>
    </location>
</feature>
<comment type="similarity">
    <text evidence="1 10 11">Belongs to the HAM1 NTPase family.</text>
</comment>
<dbReference type="Proteomes" id="UP000239089">
    <property type="component" value="Unassembled WGS sequence"/>
</dbReference>
<keyword evidence="4 10" id="KW-0547">Nucleotide-binding</keyword>
<comment type="cofactor">
    <cofactor evidence="10">
        <name>Mg(2+)</name>
        <dbReference type="ChEBI" id="CHEBI:18420"/>
    </cofactor>
    <text evidence="10">Binds 1 Mg(2+) ion per subunit.</text>
</comment>
<dbReference type="AlphaFoldDB" id="A0A2S6NEQ7"/>
<dbReference type="InterPro" id="IPR020922">
    <property type="entry name" value="dITP/XTP_pyrophosphatase"/>
</dbReference>
<feature type="binding site" evidence="10">
    <location>
        <begin position="157"/>
        <end position="160"/>
    </location>
    <ligand>
        <name>substrate</name>
    </ligand>
</feature>
<feature type="binding site" evidence="10">
    <location>
        <begin position="13"/>
        <end position="18"/>
    </location>
    <ligand>
        <name>substrate</name>
    </ligand>
</feature>
<dbReference type="GO" id="GO:0046872">
    <property type="term" value="F:metal ion binding"/>
    <property type="evidence" value="ECO:0007669"/>
    <property type="project" value="UniProtKB-KW"/>
</dbReference>
<dbReference type="OrthoDB" id="9807456at2"/>
<dbReference type="CDD" id="cd00515">
    <property type="entry name" value="HAM1"/>
    <property type="match status" value="1"/>
</dbReference>
<dbReference type="GO" id="GO:0009146">
    <property type="term" value="P:purine nucleoside triphosphate catabolic process"/>
    <property type="evidence" value="ECO:0007669"/>
    <property type="project" value="UniProtKB-UniRule"/>
</dbReference>
<protein>
    <recommendedName>
        <fullName evidence="10">dITP/XTP pyrophosphatase</fullName>
        <ecNumber evidence="10">3.6.1.66</ecNumber>
    </recommendedName>
    <alternativeName>
        <fullName evidence="10">Non-canonical purine NTP pyrophosphatase</fullName>
    </alternativeName>
    <alternativeName>
        <fullName evidence="10">Non-standard purine NTP pyrophosphatase</fullName>
    </alternativeName>
    <alternativeName>
        <fullName evidence="10">Nucleoside-triphosphate diphosphatase</fullName>
    </alternativeName>
    <alternativeName>
        <fullName evidence="10">Nucleoside-triphosphate pyrophosphatase</fullName>
        <shortName evidence="10">NTPase</shortName>
    </alternativeName>
</protein>
<evidence type="ECO:0000313" key="13">
    <source>
        <dbReference type="Proteomes" id="UP000239089"/>
    </source>
</evidence>
<feature type="binding site" evidence="10">
    <location>
        <begin position="193"/>
        <end position="194"/>
    </location>
    <ligand>
        <name>substrate</name>
    </ligand>
</feature>
<evidence type="ECO:0000256" key="7">
    <source>
        <dbReference type="ARBA" id="ARBA00023080"/>
    </source>
</evidence>
<evidence type="ECO:0000256" key="3">
    <source>
        <dbReference type="ARBA" id="ARBA00022723"/>
    </source>
</evidence>
<dbReference type="NCBIfam" id="TIGR00042">
    <property type="entry name" value="RdgB/HAM1 family non-canonical purine NTP pyrophosphatase"/>
    <property type="match status" value="1"/>
</dbReference>
<dbReference type="PANTHER" id="PTHR11067:SF9">
    <property type="entry name" value="INOSINE TRIPHOSPHATE PYROPHOSPHATASE"/>
    <property type="match status" value="1"/>
</dbReference>
<dbReference type="InterPro" id="IPR029001">
    <property type="entry name" value="ITPase-like_fam"/>
</dbReference>
<comment type="subunit">
    <text evidence="2 10">Homodimer.</text>
</comment>
<dbReference type="GO" id="GO:0036220">
    <property type="term" value="F:ITP diphosphatase activity"/>
    <property type="evidence" value="ECO:0007669"/>
    <property type="project" value="UniProtKB-UniRule"/>
</dbReference>
<evidence type="ECO:0000256" key="2">
    <source>
        <dbReference type="ARBA" id="ARBA00011738"/>
    </source>
</evidence>
<comment type="catalytic activity">
    <reaction evidence="10">
        <text>ITP + H2O = IMP + diphosphate + H(+)</text>
        <dbReference type="Rhea" id="RHEA:29399"/>
        <dbReference type="ChEBI" id="CHEBI:15377"/>
        <dbReference type="ChEBI" id="CHEBI:15378"/>
        <dbReference type="ChEBI" id="CHEBI:33019"/>
        <dbReference type="ChEBI" id="CHEBI:58053"/>
        <dbReference type="ChEBI" id="CHEBI:61402"/>
        <dbReference type="EC" id="3.6.1.66"/>
    </reaction>
</comment>
<dbReference type="Pfam" id="PF01725">
    <property type="entry name" value="Ham1p_like"/>
    <property type="match status" value="1"/>
</dbReference>
<evidence type="ECO:0000256" key="8">
    <source>
        <dbReference type="ARBA" id="ARBA00051875"/>
    </source>
</evidence>
<dbReference type="SUPFAM" id="SSF52972">
    <property type="entry name" value="ITPase-like"/>
    <property type="match status" value="1"/>
</dbReference>
<comment type="catalytic activity">
    <reaction evidence="8 10">
        <text>dITP + H2O = dIMP + diphosphate + H(+)</text>
        <dbReference type="Rhea" id="RHEA:28342"/>
        <dbReference type="ChEBI" id="CHEBI:15377"/>
        <dbReference type="ChEBI" id="CHEBI:15378"/>
        <dbReference type="ChEBI" id="CHEBI:33019"/>
        <dbReference type="ChEBI" id="CHEBI:61194"/>
        <dbReference type="ChEBI" id="CHEBI:61382"/>
        <dbReference type="EC" id="3.6.1.66"/>
    </reaction>
</comment>
<dbReference type="EMBL" id="NHSJ01000030">
    <property type="protein sequence ID" value="PPQ33080.1"/>
    <property type="molecule type" value="Genomic_DNA"/>
</dbReference>
<feature type="binding site" evidence="10">
    <location>
        <position position="75"/>
    </location>
    <ligand>
        <name>substrate</name>
    </ligand>
</feature>
<feature type="binding site" evidence="10">
    <location>
        <position position="180"/>
    </location>
    <ligand>
        <name>substrate</name>
    </ligand>
</feature>
<dbReference type="GO" id="GO:0017111">
    <property type="term" value="F:ribonucleoside triphosphate phosphatase activity"/>
    <property type="evidence" value="ECO:0007669"/>
    <property type="project" value="InterPro"/>
</dbReference>
<dbReference type="GO" id="GO:0005829">
    <property type="term" value="C:cytosol"/>
    <property type="evidence" value="ECO:0007669"/>
    <property type="project" value="TreeGrafter"/>
</dbReference>
<evidence type="ECO:0000256" key="6">
    <source>
        <dbReference type="ARBA" id="ARBA00022842"/>
    </source>
</evidence>
<keyword evidence="3 10" id="KW-0479">Metal-binding</keyword>
<comment type="catalytic activity">
    <reaction evidence="9 10">
        <text>XTP + H2O = XMP + diphosphate + H(+)</text>
        <dbReference type="Rhea" id="RHEA:28610"/>
        <dbReference type="ChEBI" id="CHEBI:15377"/>
        <dbReference type="ChEBI" id="CHEBI:15378"/>
        <dbReference type="ChEBI" id="CHEBI:33019"/>
        <dbReference type="ChEBI" id="CHEBI:57464"/>
        <dbReference type="ChEBI" id="CHEBI:61314"/>
        <dbReference type="EC" id="3.6.1.66"/>
    </reaction>
</comment>
<feature type="binding site" evidence="10">
    <location>
        <position position="45"/>
    </location>
    <ligand>
        <name>Mg(2+)</name>
        <dbReference type="ChEBI" id="CHEBI:18420"/>
    </ligand>
</feature>
<dbReference type="EC" id="3.6.1.66" evidence="10"/>
<dbReference type="GO" id="GO:0009117">
    <property type="term" value="P:nucleotide metabolic process"/>
    <property type="evidence" value="ECO:0007669"/>
    <property type="project" value="UniProtKB-KW"/>
</dbReference>
<dbReference type="FunFam" id="3.90.950.10:FF:000001">
    <property type="entry name" value="dITP/XTP pyrophosphatase"/>
    <property type="match status" value="1"/>
</dbReference>
<sequence>MSGKLTGKIVIATHNAGKLREMRELLAPYGVEAVSAGELGLDEPEETGSDFLSNALIKARAAAKATDMPAFADDSGLCVDALVGAPGIFSARWAGESKDFAAAMARIEAEVKNSGSPSRRAHFVSALAVVWPDGEEASFEGKVFGDLTFPPRGTAGFGYDPCFTPDGHSRTFGEMTAEEKHGIPADGSQALSHRARAFQMMAAALLD</sequence>
<dbReference type="GO" id="GO:0000166">
    <property type="term" value="F:nucleotide binding"/>
    <property type="evidence" value="ECO:0007669"/>
    <property type="project" value="UniProtKB-KW"/>
</dbReference>
<name>A0A2S6NEQ7_9HYPH</name>
<proteinExistence type="inferred from homology"/>
<dbReference type="HAMAP" id="MF_01405">
    <property type="entry name" value="Non_canon_purine_NTPase"/>
    <property type="match status" value="1"/>
</dbReference>
<feature type="binding site" evidence="10">
    <location>
        <position position="74"/>
    </location>
    <ligand>
        <name>Mg(2+)</name>
        <dbReference type="ChEBI" id="CHEBI:18420"/>
    </ligand>
</feature>
<dbReference type="GO" id="GO:0036222">
    <property type="term" value="F:XTP diphosphatase activity"/>
    <property type="evidence" value="ECO:0007669"/>
    <property type="project" value="UniProtKB-UniRule"/>
</dbReference>
<accession>A0A2S6NEQ7</accession>
<organism evidence="12 13">
    <name type="scientific">Rhodoblastus sphagnicola</name>
    <dbReference type="NCBI Taxonomy" id="333368"/>
    <lineage>
        <taxon>Bacteria</taxon>
        <taxon>Pseudomonadati</taxon>
        <taxon>Pseudomonadota</taxon>
        <taxon>Alphaproteobacteria</taxon>
        <taxon>Hyphomicrobiales</taxon>
        <taxon>Rhodoblastaceae</taxon>
        <taxon>Rhodoblastus</taxon>
    </lineage>
</organism>
<dbReference type="PANTHER" id="PTHR11067">
    <property type="entry name" value="INOSINE TRIPHOSPHATE PYROPHOSPHATASE/HAM1 PROTEIN"/>
    <property type="match status" value="1"/>
</dbReference>
<comment type="function">
    <text evidence="10">Pyrophosphatase that catalyzes the hydrolysis of nucleoside triphosphates to their monophosphate derivatives, with a high preference for the non-canonical purine nucleotides XTP (xanthosine triphosphate), dITP (deoxyinosine triphosphate) and ITP. Seems to function as a house-cleaning enzyme that removes non-canonical purine nucleotides from the nucleotide pool, thus preventing their incorporation into DNA/RNA and avoiding chromosomal lesions.</text>
</comment>
<gene>
    <name evidence="12" type="ORF">CCR94_03100</name>
</gene>
<dbReference type="GO" id="GO:0035870">
    <property type="term" value="F:dITP diphosphatase activity"/>
    <property type="evidence" value="ECO:0007669"/>
    <property type="project" value="UniProtKB-UniRule"/>
</dbReference>
<dbReference type="RefSeq" id="WP_104506418.1">
    <property type="nucleotide sequence ID" value="NZ_JACIGC010000019.1"/>
</dbReference>
<evidence type="ECO:0000256" key="5">
    <source>
        <dbReference type="ARBA" id="ARBA00022801"/>
    </source>
</evidence>
<dbReference type="InterPro" id="IPR002637">
    <property type="entry name" value="RdgB/HAM1"/>
</dbReference>
<keyword evidence="6 10" id="KW-0460">Magnesium</keyword>